<dbReference type="GeneID" id="93518859"/>
<name>A0A140NI46_PROSM</name>
<dbReference type="OrthoDB" id="8858495at2"/>
<evidence type="ECO:0000259" key="1">
    <source>
        <dbReference type="Pfam" id="PF25135"/>
    </source>
</evidence>
<dbReference type="EMBL" id="CP003488">
    <property type="protein sequence ID" value="AFH92307.1"/>
    <property type="molecule type" value="Genomic_DNA"/>
</dbReference>
<dbReference type="AlphaFoldDB" id="A0A140NI46"/>
<reference evidence="2 3" key="1">
    <citation type="journal article" date="2012" name="J. Bacteriol.">
        <title>Complete Genome Sequence of Providencia stuartii Clinical Isolate MRSN 2154.</title>
        <authorList>
            <person name="Clifford R.J."/>
            <person name="Hang J."/>
            <person name="Riley M.C."/>
            <person name="Onmus-Leone F."/>
            <person name="Kuschner R.A."/>
            <person name="Lesho E.P."/>
            <person name="Waterman P.E."/>
        </authorList>
    </citation>
    <scope>NUCLEOTIDE SEQUENCE [LARGE SCALE GENOMIC DNA]</scope>
    <source>
        <strain evidence="2 3">MRSN 2154</strain>
    </source>
</reference>
<protein>
    <recommendedName>
        <fullName evidence="1">DUF7822 domain-containing protein</fullName>
    </recommendedName>
</protein>
<evidence type="ECO:0000313" key="3">
    <source>
        <dbReference type="Proteomes" id="UP000005012"/>
    </source>
</evidence>
<dbReference type="Pfam" id="PF25135">
    <property type="entry name" value="DUF7822"/>
    <property type="match status" value="1"/>
</dbReference>
<accession>A0A140NI46</accession>
<organism evidence="2 3">
    <name type="scientific">Providencia stuartii (strain MRSN 2154)</name>
    <dbReference type="NCBI Taxonomy" id="1157951"/>
    <lineage>
        <taxon>Bacteria</taxon>
        <taxon>Pseudomonadati</taxon>
        <taxon>Pseudomonadota</taxon>
        <taxon>Gammaproteobacteria</taxon>
        <taxon>Enterobacterales</taxon>
        <taxon>Morganellaceae</taxon>
        <taxon>Providencia</taxon>
    </lineage>
</organism>
<feature type="domain" description="DUF7822" evidence="1">
    <location>
        <begin position="14"/>
        <end position="146"/>
    </location>
</feature>
<dbReference type="KEGG" id="psi:S70_02060"/>
<dbReference type="InterPro" id="IPR056724">
    <property type="entry name" value="DUF7822"/>
</dbReference>
<sequence>MANRSYLYSISNQPSSYYDRPDIANGLSEWSYAIPMTYRILMSGNPKLCESLLYHGYDHEEEGEKTPFYALTSDFDIGFARLKKFFTSIEPLFLENGYDASKEIKEALEFLEQHKQPFLLLETIELDMMLTEGADNLRQAVEDEIQRCLLVGRGIDAIPDDKETAIEVIKWAASDPENLFSAINFNSECDYVDAGYPMGLSYWESSLYYRILNKKEFEEES</sequence>
<proteinExistence type="predicted"/>
<dbReference type="RefSeq" id="WP_014656221.1">
    <property type="nucleotide sequence ID" value="NC_017731.1"/>
</dbReference>
<evidence type="ECO:0000313" key="2">
    <source>
        <dbReference type="EMBL" id="AFH92307.1"/>
    </source>
</evidence>
<dbReference type="HOGENOM" id="CLU_087193_0_0_6"/>
<reference evidence="3" key="2">
    <citation type="submission" date="2012-04" db="EMBL/GenBank/DDBJ databases">
        <title>Complete genome sequence of Providencia stuartii clinical isolate MRSN 2154.</title>
        <authorList>
            <person name="Clifford R.J."/>
            <person name="Hang J."/>
            <person name="Riley M.C."/>
            <person name="Onmus-Leone F."/>
            <person name="Kuschner R.A."/>
            <person name="Lesho E.P."/>
            <person name="Waterman P.E."/>
        </authorList>
    </citation>
    <scope>NUCLEOTIDE SEQUENCE [LARGE SCALE GENOMIC DNA]</scope>
    <source>
        <strain evidence="3">MRSN 2154</strain>
    </source>
</reference>
<dbReference type="PATRIC" id="fig|1157951.4.peg.410"/>
<dbReference type="Proteomes" id="UP000005012">
    <property type="component" value="Chromosome"/>
</dbReference>
<gene>
    <name evidence="2" type="ordered locus">S70_02060</name>
</gene>